<dbReference type="NCBIfam" id="TIGR03328">
    <property type="entry name" value="salvage_mtnB"/>
    <property type="match status" value="1"/>
</dbReference>
<evidence type="ECO:0000256" key="4">
    <source>
        <dbReference type="ARBA" id="ARBA00023167"/>
    </source>
</evidence>
<proteinExistence type="inferred from homology"/>
<dbReference type="PANTHER" id="PTHR22789:SF0">
    <property type="entry name" value="3-OXO-TETRONATE 4-PHOSPHATE DECARBOXYLASE-RELATED"/>
    <property type="match status" value="1"/>
</dbReference>
<comment type="function">
    <text evidence="6">Catalyzes the dehydration of methylthioribulose-1-phosphate (MTRu-1-P) into 2,3-diketo-5-methylthiopentyl-1-phosphate (DK-MTP-1-P).</text>
</comment>
<evidence type="ECO:0000256" key="6">
    <source>
        <dbReference type="HAMAP-Rule" id="MF_01677"/>
    </source>
</evidence>
<dbReference type="EC" id="4.2.1.109" evidence="6"/>
<organism evidence="8 9">
    <name type="scientific">Streptomyces buecherae</name>
    <dbReference type="NCBI Taxonomy" id="2763006"/>
    <lineage>
        <taxon>Bacteria</taxon>
        <taxon>Bacillati</taxon>
        <taxon>Actinomycetota</taxon>
        <taxon>Actinomycetes</taxon>
        <taxon>Kitasatosporales</taxon>
        <taxon>Streptomycetaceae</taxon>
        <taxon>Streptomyces</taxon>
    </lineage>
</organism>
<feature type="binding site" evidence="6">
    <location>
        <position position="103"/>
    </location>
    <ligand>
        <name>Zn(2+)</name>
        <dbReference type="ChEBI" id="CHEBI:29105"/>
    </ligand>
</feature>
<evidence type="ECO:0000256" key="1">
    <source>
        <dbReference type="ARBA" id="ARBA00022605"/>
    </source>
</evidence>
<keyword evidence="3 6" id="KW-0862">Zinc</keyword>
<dbReference type="GO" id="GO:0019509">
    <property type="term" value="P:L-methionine salvage from methylthioadenosine"/>
    <property type="evidence" value="ECO:0007669"/>
    <property type="project" value="UniProtKB-UniRule"/>
</dbReference>
<evidence type="ECO:0000256" key="3">
    <source>
        <dbReference type="ARBA" id="ARBA00022833"/>
    </source>
</evidence>
<dbReference type="SMART" id="SM01007">
    <property type="entry name" value="Aldolase_II"/>
    <property type="match status" value="1"/>
</dbReference>
<dbReference type="HAMAP" id="MF_01677">
    <property type="entry name" value="Salvage_MtnB"/>
    <property type="match status" value="1"/>
</dbReference>
<dbReference type="GO" id="GO:0046570">
    <property type="term" value="F:methylthioribulose 1-phosphate dehydratase activity"/>
    <property type="evidence" value="ECO:0007669"/>
    <property type="project" value="UniProtKB-UniRule"/>
</dbReference>
<keyword evidence="4 6" id="KW-0486">Methionine biosynthesis</keyword>
<evidence type="ECO:0000313" key="9">
    <source>
        <dbReference type="Proteomes" id="UP000509303"/>
    </source>
</evidence>
<feature type="domain" description="Class II aldolase/adducin N-terminal" evidence="7">
    <location>
        <begin position="14"/>
        <end position="206"/>
    </location>
</feature>
<name>A0A7H8N3L0_9ACTN</name>
<comment type="cofactor">
    <cofactor evidence="6">
        <name>Zn(2+)</name>
        <dbReference type="ChEBI" id="CHEBI:29105"/>
    </cofactor>
    <text evidence="6">Binds 1 zinc ion per subunit.</text>
</comment>
<keyword evidence="9" id="KW-1185">Reference proteome</keyword>
<dbReference type="InterPro" id="IPR001303">
    <property type="entry name" value="Aldolase_II/adducin_N"/>
</dbReference>
<keyword evidence="5 6" id="KW-0456">Lyase</keyword>
<dbReference type="SUPFAM" id="SSF53639">
    <property type="entry name" value="AraD/HMP-PK domain-like"/>
    <property type="match status" value="1"/>
</dbReference>
<protein>
    <recommendedName>
        <fullName evidence="6">Methylthioribulose-1-phosphate dehydratase</fullName>
        <shortName evidence="6">MTRu-1-P dehydratase</shortName>
        <ecNumber evidence="6">4.2.1.109</ecNumber>
    </recommendedName>
</protein>
<dbReference type="AlphaFoldDB" id="A0A7H8N3L0"/>
<dbReference type="Pfam" id="PF00596">
    <property type="entry name" value="Aldolase_II"/>
    <property type="match status" value="1"/>
</dbReference>
<dbReference type="GO" id="GO:0005829">
    <property type="term" value="C:cytosol"/>
    <property type="evidence" value="ECO:0007669"/>
    <property type="project" value="TreeGrafter"/>
</dbReference>
<comment type="catalytic activity">
    <reaction evidence="6">
        <text>5-(methylsulfanyl)-D-ribulose 1-phosphate = 5-methylsulfanyl-2,3-dioxopentyl phosphate + H2O</text>
        <dbReference type="Rhea" id="RHEA:15549"/>
        <dbReference type="ChEBI" id="CHEBI:15377"/>
        <dbReference type="ChEBI" id="CHEBI:58548"/>
        <dbReference type="ChEBI" id="CHEBI:58828"/>
        <dbReference type="EC" id="4.2.1.109"/>
    </reaction>
</comment>
<dbReference type="InterPro" id="IPR050197">
    <property type="entry name" value="Aldolase_class_II_sugar_metab"/>
</dbReference>
<sequence length="228" mass="24104">MTGAEPRAHEGQGAELARFSRQLYERGWMPGTAGNLSVRLSDATALITASGRAKGELTGREVVAVHADSGVEVAPGPLRASAETAIHCAVYRATEARAVIHVHAPYATAVATRVGHPARRRALRVERLELLKGLGLADPTSAALPVFPNWPDVPRIAADVAGHLAATPDPPPALLITDHGVTTWGRDLAQARDRLECLEAICQLLLLTGGLPPNTPDDAHDDTTDAER</sequence>
<evidence type="ECO:0000256" key="2">
    <source>
        <dbReference type="ARBA" id="ARBA00022723"/>
    </source>
</evidence>
<dbReference type="InterPro" id="IPR036409">
    <property type="entry name" value="Aldolase_II/adducin_N_sf"/>
</dbReference>
<dbReference type="Proteomes" id="UP000509303">
    <property type="component" value="Chromosome"/>
</dbReference>
<feature type="binding site" evidence="6">
    <location>
        <position position="101"/>
    </location>
    <ligand>
        <name>Zn(2+)</name>
        <dbReference type="ChEBI" id="CHEBI:29105"/>
    </ligand>
</feature>
<dbReference type="Gene3D" id="3.40.225.10">
    <property type="entry name" value="Class II aldolase/adducin N-terminal domain"/>
    <property type="match status" value="1"/>
</dbReference>
<dbReference type="RefSeq" id="WP_176160701.1">
    <property type="nucleotide sequence ID" value="NZ_CP054929.1"/>
</dbReference>
<dbReference type="UniPathway" id="UPA00904">
    <property type="reaction ID" value="UER00875"/>
</dbReference>
<evidence type="ECO:0000256" key="5">
    <source>
        <dbReference type="ARBA" id="ARBA00023239"/>
    </source>
</evidence>
<dbReference type="EMBL" id="CP054929">
    <property type="protein sequence ID" value="QKW48969.1"/>
    <property type="molecule type" value="Genomic_DNA"/>
</dbReference>
<dbReference type="GO" id="GO:0016832">
    <property type="term" value="F:aldehyde-lyase activity"/>
    <property type="evidence" value="ECO:0007669"/>
    <property type="project" value="TreeGrafter"/>
</dbReference>
<comment type="pathway">
    <text evidence="6">Amino-acid biosynthesis; L-methionine biosynthesis via salvage pathway; L-methionine from S-methyl-5-thio-alpha-D-ribose 1-phosphate: step 2/6.</text>
</comment>
<dbReference type="InterPro" id="IPR017714">
    <property type="entry name" value="MethylthioRu-1-P_deHdtase_MtnB"/>
</dbReference>
<keyword evidence="2 6" id="KW-0479">Metal-binding</keyword>
<dbReference type="GO" id="GO:0019323">
    <property type="term" value="P:pentose catabolic process"/>
    <property type="evidence" value="ECO:0007669"/>
    <property type="project" value="TreeGrafter"/>
</dbReference>
<comment type="similarity">
    <text evidence="6">Belongs to the aldolase class II family. MtnB subfamily.</text>
</comment>
<keyword evidence="1 6" id="KW-0028">Amino-acid biosynthesis</keyword>
<evidence type="ECO:0000313" key="8">
    <source>
        <dbReference type="EMBL" id="QKW48969.1"/>
    </source>
</evidence>
<gene>
    <name evidence="6 8" type="primary">mtnB</name>
    <name evidence="8" type="ORF">HUT08_04805</name>
</gene>
<reference evidence="8 9" key="1">
    <citation type="submission" date="2020-06" db="EMBL/GenBank/DDBJ databases">
        <title>Genome mining for natural products.</title>
        <authorList>
            <person name="Zhang B."/>
            <person name="Shi J."/>
            <person name="Ge H."/>
        </authorList>
    </citation>
    <scope>NUCLEOTIDE SEQUENCE [LARGE SCALE GENOMIC DNA]</scope>
    <source>
        <strain evidence="8 9">NA00687</strain>
    </source>
</reference>
<dbReference type="GO" id="GO:0008270">
    <property type="term" value="F:zinc ion binding"/>
    <property type="evidence" value="ECO:0007669"/>
    <property type="project" value="UniProtKB-UniRule"/>
</dbReference>
<evidence type="ECO:0000259" key="7">
    <source>
        <dbReference type="SMART" id="SM01007"/>
    </source>
</evidence>
<dbReference type="PANTHER" id="PTHR22789">
    <property type="entry name" value="FUCULOSE PHOSPHATE ALDOLASE"/>
    <property type="match status" value="1"/>
</dbReference>
<accession>A0A7H8N3L0</accession>